<dbReference type="InterPro" id="IPR036291">
    <property type="entry name" value="NAD(P)-bd_dom_sf"/>
</dbReference>
<protein>
    <submittedName>
        <fullName evidence="1">Uncharacterized protein</fullName>
    </submittedName>
</protein>
<proteinExistence type="predicted"/>
<organism evidence="1 2">
    <name type="scientific">Sphingomonas aracearum</name>
    <dbReference type="NCBI Taxonomy" id="2283317"/>
    <lineage>
        <taxon>Bacteria</taxon>
        <taxon>Pseudomonadati</taxon>
        <taxon>Pseudomonadota</taxon>
        <taxon>Alphaproteobacteria</taxon>
        <taxon>Sphingomonadales</taxon>
        <taxon>Sphingomonadaceae</taxon>
        <taxon>Sphingomonas</taxon>
    </lineage>
</organism>
<reference evidence="1 2" key="1">
    <citation type="submission" date="2018-07" db="EMBL/GenBank/DDBJ databases">
        <title>a novel species of Sphingomonas isolated from the rhizosphere soil of Araceae plant.</title>
        <authorList>
            <person name="Zhiyong W."/>
            <person name="Qinglan Z."/>
            <person name="Zhiwei F."/>
            <person name="Ding X."/>
            <person name="Gejiao W."/>
            <person name="Shixue Z."/>
        </authorList>
    </citation>
    <scope>NUCLEOTIDE SEQUENCE [LARGE SCALE GENOMIC DNA]</scope>
    <source>
        <strain evidence="1 2">WZY 27</strain>
    </source>
</reference>
<comment type="caution">
    <text evidence="1">The sequence shown here is derived from an EMBL/GenBank/DDBJ whole genome shotgun (WGS) entry which is preliminary data.</text>
</comment>
<sequence>MASVCTRHLQRIATGAINTDMNPEPGPFAETLKGLAALGRYGTPEEVAATVALLVECRRELA</sequence>
<accession>A0A369VV13</accession>
<evidence type="ECO:0000313" key="1">
    <source>
        <dbReference type="EMBL" id="RDE05699.1"/>
    </source>
</evidence>
<dbReference type="Proteomes" id="UP000253918">
    <property type="component" value="Unassembled WGS sequence"/>
</dbReference>
<dbReference type="OrthoDB" id="154414at2"/>
<dbReference type="AlphaFoldDB" id="A0A369VV13"/>
<evidence type="ECO:0000313" key="2">
    <source>
        <dbReference type="Proteomes" id="UP000253918"/>
    </source>
</evidence>
<name>A0A369VV13_9SPHN</name>
<gene>
    <name evidence="1" type="ORF">DVW87_10840</name>
</gene>
<dbReference type="EMBL" id="QQNB01000002">
    <property type="protein sequence ID" value="RDE05699.1"/>
    <property type="molecule type" value="Genomic_DNA"/>
</dbReference>
<keyword evidence="2" id="KW-1185">Reference proteome</keyword>
<dbReference type="SUPFAM" id="SSF51735">
    <property type="entry name" value="NAD(P)-binding Rossmann-fold domains"/>
    <property type="match status" value="1"/>
</dbReference>
<dbReference type="Gene3D" id="3.40.50.720">
    <property type="entry name" value="NAD(P)-binding Rossmann-like Domain"/>
    <property type="match status" value="1"/>
</dbReference>